<dbReference type="InterPro" id="IPR018537">
    <property type="entry name" value="Peptidoglycan-bd_3"/>
</dbReference>
<dbReference type="Pfam" id="PF05838">
    <property type="entry name" value="Glyco_hydro_108"/>
    <property type="match status" value="1"/>
</dbReference>
<feature type="domain" description="TtsA-like Glycoside hydrolase family 108" evidence="1">
    <location>
        <begin position="10"/>
        <end position="97"/>
    </location>
</feature>
<feature type="domain" description="Peptidoglycan binding" evidence="2">
    <location>
        <begin position="99"/>
        <end position="167"/>
    </location>
</feature>
<dbReference type="EMBL" id="JAJA02000001">
    <property type="protein sequence ID" value="KWS03045.1"/>
    <property type="molecule type" value="Genomic_DNA"/>
</dbReference>
<dbReference type="InterPro" id="IPR008565">
    <property type="entry name" value="TtsA-like_GH18_dom"/>
</dbReference>
<dbReference type="Proteomes" id="UP000023435">
    <property type="component" value="Unassembled WGS sequence"/>
</dbReference>
<organism evidence="3 4">
    <name type="scientific">Lysobacter capsici AZ78</name>
    <dbReference type="NCBI Taxonomy" id="1444315"/>
    <lineage>
        <taxon>Bacteria</taxon>
        <taxon>Pseudomonadati</taxon>
        <taxon>Pseudomonadota</taxon>
        <taxon>Gammaproteobacteria</taxon>
        <taxon>Lysobacterales</taxon>
        <taxon>Lysobacteraceae</taxon>
        <taxon>Lysobacter</taxon>
    </lineage>
</organism>
<dbReference type="AlphaFoldDB" id="A0A108U5Q7"/>
<name>A0A108U5Q7_9GAMM</name>
<gene>
    <name evidence="3" type="ORF">AZ78_0591</name>
</gene>
<evidence type="ECO:0000313" key="4">
    <source>
        <dbReference type="Proteomes" id="UP000023435"/>
    </source>
</evidence>
<dbReference type="Gene3D" id="1.20.141.10">
    <property type="entry name" value="Chitosanase, subunit A, domain 1"/>
    <property type="match status" value="1"/>
</dbReference>
<sequence length="208" mass="22286">MANFDLYLPQLLKFEGGWVDDPADPGGATNLGITLSTFQHYAHPLLGLAPTLANLRALDAAQAGAIYRKIYWDPIDADAIELQFLAEIVFDFYVNAGFHAIALLQQLLGPPLSADGRFGAQTLGALQRTDQAALYARYRQGRVDYYRNLAGSHPALHRFLSGWLSRALWFPPQAPGNATATPGPANGGGGQKAAASIFDAVSGSRTTT</sequence>
<evidence type="ECO:0000259" key="2">
    <source>
        <dbReference type="Pfam" id="PF09374"/>
    </source>
</evidence>
<dbReference type="SUPFAM" id="SSF53955">
    <property type="entry name" value="Lysozyme-like"/>
    <property type="match status" value="1"/>
</dbReference>
<evidence type="ECO:0000313" key="3">
    <source>
        <dbReference type="EMBL" id="KWS03045.1"/>
    </source>
</evidence>
<dbReference type="OrthoDB" id="9815229at2"/>
<proteinExistence type="predicted"/>
<protein>
    <submittedName>
        <fullName evidence="3">Secretion activator protein</fullName>
    </submittedName>
</protein>
<dbReference type="CDD" id="cd13926">
    <property type="entry name" value="N-acetylmuramidase_GH108"/>
    <property type="match status" value="1"/>
</dbReference>
<accession>A0A108U5Q7</accession>
<keyword evidence="4" id="KW-1185">Reference proteome</keyword>
<evidence type="ECO:0000259" key="1">
    <source>
        <dbReference type="Pfam" id="PF05838"/>
    </source>
</evidence>
<reference evidence="3 4" key="1">
    <citation type="journal article" date="2014" name="Genome Announc.">
        <title>Draft Genome Sequence of Lysobacter capsici AZ78, a Bacterium Antagonistic to Plant-Pathogenic Oomycetes.</title>
        <authorList>
            <person name="Puopolo G."/>
            <person name="Sonego P."/>
            <person name="Engelen K."/>
            <person name="Pertot I."/>
        </authorList>
    </citation>
    <scope>NUCLEOTIDE SEQUENCE [LARGE SCALE GENOMIC DNA]</scope>
    <source>
        <strain evidence="3 4">AZ78</strain>
    </source>
</reference>
<dbReference type="Pfam" id="PF09374">
    <property type="entry name" value="PG_binding_3"/>
    <property type="match status" value="1"/>
</dbReference>
<comment type="caution">
    <text evidence="3">The sequence shown here is derived from an EMBL/GenBank/DDBJ whole genome shotgun (WGS) entry which is preliminary data.</text>
</comment>
<dbReference type="RefSeq" id="WP_082723415.1">
    <property type="nucleotide sequence ID" value="NZ_JAJA02000001.1"/>
</dbReference>
<dbReference type="InterPro" id="IPR023346">
    <property type="entry name" value="Lysozyme-like_dom_sf"/>
</dbReference>